<feature type="transmembrane region" description="Helical" evidence="2">
    <location>
        <begin position="102"/>
        <end position="133"/>
    </location>
</feature>
<evidence type="ECO:0000256" key="1">
    <source>
        <dbReference type="SAM" id="MobiDB-lite"/>
    </source>
</evidence>
<accession>A0ABD1V6Y6</accession>
<feature type="compositionally biased region" description="Basic and acidic residues" evidence="1">
    <location>
        <begin position="42"/>
        <end position="55"/>
    </location>
</feature>
<feature type="region of interest" description="Disordered" evidence="1">
    <location>
        <begin position="27"/>
        <end position="58"/>
    </location>
</feature>
<keyword evidence="2" id="KW-1133">Transmembrane helix</keyword>
<reference evidence="4" key="1">
    <citation type="submission" date="2024-07" db="EMBL/GenBank/DDBJ databases">
        <title>Two chromosome-level genome assemblies of Korean endemic species Abeliophyllum distichum and Forsythia ovata (Oleaceae).</title>
        <authorList>
            <person name="Jang H."/>
        </authorList>
    </citation>
    <scope>NUCLEOTIDE SEQUENCE [LARGE SCALE GENOMIC DNA]</scope>
</reference>
<protein>
    <submittedName>
        <fullName evidence="3">Uncharacterized protein</fullName>
    </submittedName>
</protein>
<evidence type="ECO:0000313" key="3">
    <source>
        <dbReference type="EMBL" id="KAL2533081.1"/>
    </source>
</evidence>
<evidence type="ECO:0000313" key="4">
    <source>
        <dbReference type="Proteomes" id="UP001604336"/>
    </source>
</evidence>
<keyword evidence="2" id="KW-0812">Transmembrane</keyword>
<name>A0ABD1V6Y6_9LAMI</name>
<evidence type="ECO:0000256" key="2">
    <source>
        <dbReference type="SAM" id="Phobius"/>
    </source>
</evidence>
<feature type="compositionally biased region" description="Polar residues" evidence="1">
    <location>
        <begin position="27"/>
        <end position="40"/>
    </location>
</feature>
<keyword evidence="2" id="KW-0472">Membrane</keyword>
<organism evidence="3 4">
    <name type="scientific">Abeliophyllum distichum</name>
    <dbReference type="NCBI Taxonomy" id="126358"/>
    <lineage>
        <taxon>Eukaryota</taxon>
        <taxon>Viridiplantae</taxon>
        <taxon>Streptophyta</taxon>
        <taxon>Embryophyta</taxon>
        <taxon>Tracheophyta</taxon>
        <taxon>Spermatophyta</taxon>
        <taxon>Magnoliopsida</taxon>
        <taxon>eudicotyledons</taxon>
        <taxon>Gunneridae</taxon>
        <taxon>Pentapetalae</taxon>
        <taxon>asterids</taxon>
        <taxon>lamiids</taxon>
        <taxon>Lamiales</taxon>
        <taxon>Oleaceae</taxon>
        <taxon>Forsythieae</taxon>
        <taxon>Abeliophyllum</taxon>
    </lineage>
</organism>
<dbReference type="Proteomes" id="UP001604336">
    <property type="component" value="Unassembled WGS sequence"/>
</dbReference>
<proteinExistence type="predicted"/>
<comment type="caution">
    <text evidence="3">The sequence shown here is derived from an EMBL/GenBank/DDBJ whole genome shotgun (WGS) entry which is preliminary data.</text>
</comment>
<sequence>MSKKNSTPASTPKVVQSKITLKAKSTTYYGSGNSIGSTTDEVVGKDKGKSKEKGMEPPTKVKSTLTQAFSFLRLLHQGPIQGRRGCLHIVGQVLLRSCKQEFLLVLPFLIFFELDLSVCNLLLWLVLCLVFYLGHAHHFFGILTEHGKIFIQQRRLIRGSIFQKITSHEPLFLYKIRIACVKKSQQQLM</sequence>
<gene>
    <name evidence="3" type="ORF">Adt_06432</name>
</gene>
<dbReference type="EMBL" id="JBFOLK010000002">
    <property type="protein sequence ID" value="KAL2533081.1"/>
    <property type="molecule type" value="Genomic_DNA"/>
</dbReference>
<keyword evidence="4" id="KW-1185">Reference proteome</keyword>
<dbReference type="AlphaFoldDB" id="A0ABD1V6Y6"/>